<dbReference type="InterPro" id="IPR038526">
    <property type="entry name" value="Ribosomal_eL22_sf"/>
</dbReference>
<keyword evidence="4" id="KW-0436">Ligase</keyword>
<dbReference type="GO" id="GO:0006241">
    <property type="term" value="P:CTP biosynthetic process"/>
    <property type="evidence" value="ECO:0007669"/>
    <property type="project" value="TreeGrafter"/>
</dbReference>
<dbReference type="WBParaSite" id="PSU_v2.g15304.t1">
    <property type="protein sequence ID" value="PSU_v2.g15304.t1"/>
    <property type="gene ID" value="PSU_v2.g15304"/>
</dbReference>
<dbReference type="InterPro" id="IPR017926">
    <property type="entry name" value="GATASE"/>
</dbReference>
<evidence type="ECO:0000256" key="5">
    <source>
        <dbReference type="ARBA" id="ARBA00022741"/>
    </source>
</evidence>
<evidence type="ECO:0000256" key="7">
    <source>
        <dbReference type="ARBA" id="ARBA00022962"/>
    </source>
</evidence>
<evidence type="ECO:0000256" key="3">
    <source>
        <dbReference type="ARBA" id="ARBA00012291"/>
    </source>
</evidence>
<feature type="domain" description="Glutamine amidotransferase" evidence="10">
    <location>
        <begin position="9"/>
        <end position="141"/>
    </location>
</feature>
<dbReference type="PANTHER" id="PTHR11550">
    <property type="entry name" value="CTP SYNTHASE"/>
    <property type="match status" value="1"/>
</dbReference>
<dbReference type="AlphaFoldDB" id="A0A914Y7Q2"/>
<dbReference type="GO" id="GO:0097268">
    <property type="term" value="C:cytoophidium"/>
    <property type="evidence" value="ECO:0007669"/>
    <property type="project" value="TreeGrafter"/>
</dbReference>
<dbReference type="InterPro" id="IPR029062">
    <property type="entry name" value="Class_I_gatase-like"/>
</dbReference>
<dbReference type="PANTHER" id="PTHR11550:SF0">
    <property type="entry name" value="CTP SYNTHASE-RELATED"/>
    <property type="match status" value="1"/>
</dbReference>
<dbReference type="Gene3D" id="3.40.50.880">
    <property type="match status" value="1"/>
</dbReference>
<dbReference type="GO" id="GO:0019856">
    <property type="term" value="P:pyrimidine nucleobase biosynthetic process"/>
    <property type="evidence" value="ECO:0007669"/>
    <property type="project" value="TreeGrafter"/>
</dbReference>
<keyword evidence="11" id="KW-1185">Reference proteome</keyword>
<keyword evidence="7" id="KW-0315">Glutamine amidotransferase</keyword>
<sequence length="325" mass="36944">MENLFLPDSGILIPDGLGSEGFEGMMKACKYARENKIPCLSIGHGFQCAVIEFAQNVLGIHANESYKKVLEVVNIKMLENGNPRMGARTITFLTKDSKLYKLYGSKPFIKERNWNRMEINPFFVPSYLSSGLRFVAIGFDENEDGEISDTLQNLMAIAQIHDESDEKDYIKTMKKLCKYSHETHTALRMQAMELKEHPYYVGIQYHAKFGLNPSMPSPSFIGLIQAASREKENFEATNVSSFSNDTVITTKDNDLKITKKDKSSAFAYYYYIKCKNPIEDGIFKISSLERFLKAKLNNLVNDVRADQFKIVITSEKNSQNIISNI</sequence>
<keyword evidence="6" id="KW-0067">ATP-binding</keyword>
<name>A0A914Y7Q2_9BILA</name>
<reference evidence="12" key="1">
    <citation type="submission" date="2022-11" db="UniProtKB">
        <authorList>
            <consortium name="WormBaseParasite"/>
        </authorList>
    </citation>
    <scope>IDENTIFICATION</scope>
</reference>
<comment type="pathway">
    <text evidence="1">Pyrimidine metabolism; CTP biosynthesis via de novo pathway; CTP from UDP: step 2/2.</text>
</comment>
<dbReference type="Proteomes" id="UP000887577">
    <property type="component" value="Unplaced"/>
</dbReference>
<evidence type="ECO:0000256" key="2">
    <source>
        <dbReference type="ARBA" id="ARBA00007533"/>
    </source>
</evidence>
<evidence type="ECO:0000256" key="9">
    <source>
        <dbReference type="ARBA" id="ARBA00047781"/>
    </source>
</evidence>
<protein>
    <recommendedName>
        <fullName evidence="3">CTP synthase (glutamine hydrolyzing)</fullName>
        <ecNumber evidence="3">6.3.4.2</ecNumber>
    </recommendedName>
</protein>
<evidence type="ECO:0000256" key="1">
    <source>
        <dbReference type="ARBA" id="ARBA00005171"/>
    </source>
</evidence>
<comment type="similarity">
    <text evidence="2">Belongs to the CTP synthase family.</text>
</comment>
<evidence type="ECO:0000259" key="10">
    <source>
        <dbReference type="Pfam" id="PF00117"/>
    </source>
</evidence>
<evidence type="ECO:0000256" key="6">
    <source>
        <dbReference type="ARBA" id="ARBA00022840"/>
    </source>
</evidence>
<keyword evidence="8" id="KW-0665">Pyrimidine biosynthesis</keyword>
<dbReference type="EC" id="6.3.4.2" evidence="3"/>
<comment type="catalytic activity">
    <reaction evidence="9">
        <text>UTP + L-glutamine + ATP + H2O = CTP + L-glutamate + ADP + phosphate + 2 H(+)</text>
        <dbReference type="Rhea" id="RHEA:26426"/>
        <dbReference type="ChEBI" id="CHEBI:15377"/>
        <dbReference type="ChEBI" id="CHEBI:15378"/>
        <dbReference type="ChEBI" id="CHEBI:29985"/>
        <dbReference type="ChEBI" id="CHEBI:30616"/>
        <dbReference type="ChEBI" id="CHEBI:37563"/>
        <dbReference type="ChEBI" id="CHEBI:43474"/>
        <dbReference type="ChEBI" id="CHEBI:46398"/>
        <dbReference type="ChEBI" id="CHEBI:58359"/>
        <dbReference type="ChEBI" id="CHEBI:456216"/>
        <dbReference type="EC" id="6.3.4.2"/>
    </reaction>
</comment>
<evidence type="ECO:0000313" key="11">
    <source>
        <dbReference type="Proteomes" id="UP000887577"/>
    </source>
</evidence>
<dbReference type="GO" id="GO:0042802">
    <property type="term" value="F:identical protein binding"/>
    <property type="evidence" value="ECO:0007669"/>
    <property type="project" value="TreeGrafter"/>
</dbReference>
<evidence type="ECO:0000256" key="8">
    <source>
        <dbReference type="ARBA" id="ARBA00022975"/>
    </source>
</evidence>
<organism evidence="11 12">
    <name type="scientific">Panagrolaimus superbus</name>
    <dbReference type="NCBI Taxonomy" id="310955"/>
    <lineage>
        <taxon>Eukaryota</taxon>
        <taxon>Metazoa</taxon>
        <taxon>Ecdysozoa</taxon>
        <taxon>Nematoda</taxon>
        <taxon>Chromadorea</taxon>
        <taxon>Rhabditida</taxon>
        <taxon>Tylenchina</taxon>
        <taxon>Panagrolaimomorpha</taxon>
        <taxon>Panagrolaimoidea</taxon>
        <taxon>Panagrolaimidae</taxon>
        <taxon>Panagrolaimus</taxon>
    </lineage>
</organism>
<dbReference type="GO" id="GO:0003883">
    <property type="term" value="F:CTP synthase activity"/>
    <property type="evidence" value="ECO:0007669"/>
    <property type="project" value="UniProtKB-EC"/>
</dbReference>
<evidence type="ECO:0000313" key="12">
    <source>
        <dbReference type="WBParaSite" id="PSU_v2.g15304.t1"/>
    </source>
</evidence>
<proteinExistence type="inferred from homology"/>
<accession>A0A914Y7Q2</accession>
<dbReference type="GO" id="GO:0005524">
    <property type="term" value="F:ATP binding"/>
    <property type="evidence" value="ECO:0007669"/>
    <property type="project" value="UniProtKB-KW"/>
</dbReference>
<dbReference type="InterPro" id="IPR004468">
    <property type="entry name" value="CTP_synthase"/>
</dbReference>
<dbReference type="SUPFAM" id="SSF52317">
    <property type="entry name" value="Class I glutamine amidotransferase-like"/>
    <property type="match status" value="1"/>
</dbReference>
<dbReference type="GO" id="GO:0005737">
    <property type="term" value="C:cytoplasm"/>
    <property type="evidence" value="ECO:0007669"/>
    <property type="project" value="TreeGrafter"/>
</dbReference>
<evidence type="ECO:0000256" key="4">
    <source>
        <dbReference type="ARBA" id="ARBA00022598"/>
    </source>
</evidence>
<dbReference type="Pfam" id="PF00117">
    <property type="entry name" value="GATase"/>
    <property type="match status" value="1"/>
</dbReference>
<keyword evidence="5" id="KW-0547">Nucleotide-binding</keyword>
<dbReference type="Gene3D" id="3.30.1360.210">
    <property type="match status" value="1"/>
</dbReference>